<sequence length="75" mass="8629">MEYHDGSGFVWDDSLSGAKRNGVSKLESTVEMSQWVQERFGKYARSLLHKPMSEVIRKMARFAEDECQPMQASGW</sequence>
<organism evidence="1 2">
    <name type="scientific">Kingella negevensis</name>
    <dbReference type="NCBI Taxonomy" id="1522312"/>
    <lineage>
        <taxon>Bacteria</taxon>
        <taxon>Pseudomonadati</taxon>
        <taxon>Pseudomonadota</taxon>
        <taxon>Betaproteobacteria</taxon>
        <taxon>Neisseriales</taxon>
        <taxon>Neisseriaceae</taxon>
        <taxon>Kingella</taxon>
    </lineage>
</organism>
<dbReference type="RefSeq" id="WP_143452857.1">
    <property type="nucleotide sequence ID" value="NZ_JARWIB010000011.1"/>
</dbReference>
<dbReference type="AlphaFoldDB" id="A0A238TEC9"/>
<dbReference type="EMBL" id="FXUV02000065">
    <property type="protein sequence ID" value="SNB82441.1"/>
    <property type="molecule type" value="Genomic_DNA"/>
</dbReference>
<reference evidence="1" key="1">
    <citation type="submission" date="2017-06" db="EMBL/GenBank/DDBJ databases">
        <authorList>
            <person name="Laurent S."/>
        </authorList>
    </citation>
    <scope>NUCLEOTIDE SEQUENCE</scope>
    <source>
        <strain evidence="1">Kingella_eburonensis</strain>
    </source>
</reference>
<dbReference type="Proteomes" id="UP000215450">
    <property type="component" value="Unassembled WGS sequence"/>
</dbReference>
<protein>
    <submittedName>
        <fullName evidence="1">Uncharacterized protein</fullName>
    </submittedName>
</protein>
<evidence type="ECO:0000313" key="2">
    <source>
        <dbReference type="Proteomes" id="UP000215450"/>
    </source>
</evidence>
<proteinExistence type="predicted"/>
<name>A0A238TEC9_9NEIS</name>
<keyword evidence="2" id="KW-1185">Reference proteome</keyword>
<comment type="caution">
    <text evidence="1">The sequence shown here is derived from an EMBL/GenBank/DDBJ whole genome shotgun (WGS) entry which is preliminary data.</text>
</comment>
<accession>A0A238TEC9</accession>
<gene>
    <name evidence="1" type="ORF">KEBURONENSIS_00524</name>
</gene>
<evidence type="ECO:0000313" key="1">
    <source>
        <dbReference type="EMBL" id="SNB82441.1"/>
    </source>
</evidence>
<dbReference type="OrthoDB" id="5567525at2"/>
<dbReference type="STRING" id="1522312.GCA_900177895_01336"/>